<dbReference type="GO" id="GO:0032465">
    <property type="term" value="P:regulation of cytokinesis"/>
    <property type="evidence" value="ECO:0007669"/>
    <property type="project" value="TreeGrafter"/>
</dbReference>
<proteinExistence type="predicted"/>
<dbReference type="GO" id="GO:0032266">
    <property type="term" value="F:phosphatidylinositol-3-phosphate binding"/>
    <property type="evidence" value="ECO:0007669"/>
    <property type="project" value="InterPro"/>
</dbReference>
<dbReference type="PANTHER" id="PTHR46591:SF1">
    <property type="entry name" value="ZINC FINGER FYVE DOMAIN-CONTAINING PROTEIN 26"/>
    <property type="match status" value="1"/>
</dbReference>
<evidence type="ECO:0000259" key="1">
    <source>
        <dbReference type="Pfam" id="PF25569"/>
    </source>
</evidence>
<dbReference type="GO" id="GO:0005765">
    <property type="term" value="C:lysosomal membrane"/>
    <property type="evidence" value="ECO:0007669"/>
    <property type="project" value="TreeGrafter"/>
</dbReference>
<gene>
    <name evidence="2" type="ORF">LNINA_LOCUS11308</name>
</gene>
<keyword evidence="3" id="KW-1185">Reference proteome</keyword>
<organism evidence="2 3">
    <name type="scientific">Leptosia nina</name>
    <dbReference type="NCBI Taxonomy" id="320188"/>
    <lineage>
        <taxon>Eukaryota</taxon>
        <taxon>Metazoa</taxon>
        <taxon>Ecdysozoa</taxon>
        <taxon>Arthropoda</taxon>
        <taxon>Hexapoda</taxon>
        <taxon>Insecta</taxon>
        <taxon>Pterygota</taxon>
        <taxon>Neoptera</taxon>
        <taxon>Endopterygota</taxon>
        <taxon>Lepidoptera</taxon>
        <taxon>Glossata</taxon>
        <taxon>Ditrysia</taxon>
        <taxon>Papilionoidea</taxon>
        <taxon>Pieridae</taxon>
        <taxon>Pierinae</taxon>
        <taxon>Leptosia</taxon>
    </lineage>
</organism>
<accession>A0AAV1JVW8</accession>
<dbReference type="PANTHER" id="PTHR46591">
    <property type="entry name" value="ZINC FINGER FYVE DOMAIN-CONTAINING PROTEIN 26"/>
    <property type="match status" value="1"/>
</dbReference>
<dbReference type="GO" id="GO:0030496">
    <property type="term" value="C:midbody"/>
    <property type="evidence" value="ECO:0007669"/>
    <property type="project" value="TreeGrafter"/>
</dbReference>
<evidence type="ECO:0000313" key="3">
    <source>
        <dbReference type="Proteomes" id="UP001497472"/>
    </source>
</evidence>
<dbReference type="Pfam" id="PF25569">
    <property type="entry name" value="TPR_ZFYVE26"/>
    <property type="match status" value="1"/>
</dbReference>
<protein>
    <recommendedName>
        <fullName evidence="1">ZFYVE26-like TPR repeats domain-containing protein</fullName>
    </recommendedName>
</protein>
<dbReference type="AlphaFoldDB" id="A0AAV1JVW8"/>
<feature type="domain" description="ZFYVE26-like TPR repeats" evidence="1">
    <location>
        <begin position="233"/>
        <end position="360"/>
    </location>
</feature>
<dbReference type="GO" id="GO:0000724">
    <property type="term" value="P:double-strand break repair via homologous recombination"/>
    <property type="evidence" value="ECO:0007669"/>
    <property type="project" value="InterPro"/>
</dbReference>
<dbReference type="GO" id="GO:0005813">
    <property type="term" value="C:centrosome"/>
    <property type="evidence" value="ECO:0007669"/>
    <property type="project" value="TreeGrafter"/>
</dbReference>
<dbReference type="InterPro" id="IPR057946">
    <property type="entry name" value="TPR_ZFYVE26"/>
</dbReference>
<dbReference type="GO" id="GO:0000281">
    <property type="term" value="P:mitotic cytokinesis"/>
    <property type="evidence" value="ECO:0007669"/>
    <property type="project" value="InterPro"/>
</dbReference>
<sequence length="367" mass="41452">MGEVIRYCYDNAVDKETFTDAVYMECLKRDKVNDMLKAMGDMDGTLEMWSEYIMHICRTLEMSKRLDALYALQCGSGQHARASASCALLYSRPVHTGQTFSTLLARQHHLTAAIHHLGQCVPVANRINDPKSIQFYLDRNTIDNLMTTFTRQIELSKYLANCEAANRLNDKMLHDIIPMNARAAETTDRRPLTLFGSNTDKIKLIAVVLATGQSVESGFELAFKIITEHKLDSMNIYSHVARYLVSKDRFMEVKTLAKCIRSSKETAANLMSDQVLEAGVSAVVRRCEARGQLYDEQAEILIADIHSVTIKISCYLICHNVSNAYILAARNDRTNDLRRVLQEAERIGNDQVRNACLKRLTTKNAKS</sequence>
<comment type="caution">
    <text evidence="2">The sequence shown here is derived from an EMBL/GenBank/DDBJ whole genome shotgun (WGS) entry which is preliminary data.</text>
</comment>
<evidence type="ECO:0000313" key="2">
    <source>
        <dbReference type="EMBL" id="CAK1552248.1"/>
    </source>
</evidence>
<dbReference type="EMBL" id="CAVLEF010000140">
    <property type="protein sequence ID" value="CAK1552248.1"/>
    <property type="molecule type" value="Genomic_DNA"/>
</dbReference>
<dbReference type="InterPro" id="IPR028730">
    <property type="entry name" value="ZFYVE26"/>
</dbReference>
<dbReference type="Proteomes" id="UP001497472">
    <property type="component" value="Unassembled WGS sequence"/>
</dbReference>
<reference evidence="2 3" key="1">
    <citation type="submission" date="2023-11" db="EMBL/GenBank/DDBJ databases">
        <authorList>
            <person name="Okamura Y."/>
        </authorList>
    </citation>
    <scope>NUCLEOTIDE SEQUENCE [LARGE SCALE GENOMIC DNA]</scope>
</reference>
<name>A0AAV1JVW8_9NEOP</name>